<sequence>MTRQQYIMNDETMYIVAKPNGRYVESSIAELYGDPILCLKSPNKIIEYNCKYHSQNYVSRKDLTKGLTDIRAKHPIIVDLFASYIYFCTHSDRVMENSWFNLKYIKRYYEYRGMTKVIFENNEELKVDISYSSFNNQYLNAVRLYYKFTLEKEKYYKKSHNQTITYEQFQTDESHEVNYINEAARAAYKKYMRGIDELNSLI</sequence>
<reference evidence="1 2" key="1">
    <citation type="submission" date="2020-07" db="EMBL/GenBank/DDBJ databases">
        <authorList>
            <person name="Criscuolo A."/>
        </authorList>
    </citation>
    <scope>NUCLEOTIDE SEQUENCE [LARGE SCALE GENOMIC DNA]</scope>
    <source>
        <strain evidence="1">CIP111649</strain>
    </source>
</reference>
<name>A0A6V7RRY2_9STAP</name>
<dbReference type="Pfam" id="PF06338">
    <property type="entry name" value="ComK"/>
    <property type="match status" value="1"/>
</dbReference>
<dbReference type="Proteomes" id="UP000589351">
    <property type="component" value="Unassembled WGS sequence"/>
</dbReference>
<accession>A0A6V7RRY2</accession>
<evidence type="ECO:0000313" key="2">
    <source>
        <dbReference type="Proteomes" id="UP000589351"/>
    </source>
</evidence>
<evidence type="ECO:0000313" key="1">
    <source>
        <dbReference type="EMBL" id="CAD2081309.1"/>
    </source>
</evidence>
<dbReference type="InterPro" id="IPR010461">
    <property type="entry name" value="ComK"/>
</dbReference>
<organism evidence="1 2">
    <name type="scientific">Jeotgalicoccus meleagridis</name>
    <dbReference type="NCBI Taxonomy" id="2759181"/>
    <lineage>
        <taxon>Bacteria</taxon>
        <taxon>Bacillati</taxon>
        <taxon>Bacillota</taxon>
        <taxon>Bacilli</taxon>
        <taxon>Bacillales</taxon>
        <taxon>Staphylococcaceae</taxon>
        <taxon>Jeotgalicoccus</taxon>
    </lineage>
</organism>
<dbReference type="EMBL" id="CAJEWD010000009">
    <property type="protein sequence ID" value="CAD2081309.1"/>
    <property type="molecule type" value="Genomic_DNA"/>
</dbReference>
<dbReference type="GO" id="GO:0030420">
    <property type="term" value="P:establishment of competence for transformation"/>
    <property type="evidence" value="ECO:0007669"/>
    <property type="project" value="InterPro"/>
</dbReference>
<comment type="caution">
    <text evidence="1">The sequence shown here is derived from an EMBL/GenBank/DDBJ whole genome shotgun (WGS) entry which is preliminary data.</text>
</comment>
<proteinExistence type="predicted"/>
<dbReference type="AlphaFoldDB" id="A0A6V7RRY2"/>
<dbReference type="RefSeq" id="WP_185126612.1">
    <property type="nucleotide sequence ID" value="NZ_CAJEWD010000009.1"/>
</dbReference>
<protein>
    <submittedName>
        <fullName evidence="1">Competence transcription factor</fullName>
    </submittedName>
</protein>
<gene>
    <name evidence="1" type="primary">comK</name>
    <name evidence="1" type="ORF">JEODO184_02106</name>
</gene>
<keyword evidence="2" id="KW-1185">Reference proteome</keyword>